<evidence type="ECO:0000313" key="4">
    <source>
        <dbReference type="Proteomes" id="UP001500542"/>
    </source>
</evidence>
<accession>A0ABP4AJG0</accession>
<dbReference type="Proteomes" id="UP001500542">
    <property type="component" value="Unassembled WGS sequence"/>
</dbReference>
<evidence type="ECO:0000259" key="2">
    <source>
        <dbReference type="Pfam" id="PF03795"/>
    </source>
</evidence>
<dbReference type="RefSeq" id="WP_343968405.1">
    <property type="nucleotide sequence ID" value="NZ_BAAAHK010000006.1"/>
</dbReference>
<dbReference type="SUPFAM" id="SSF54909">
    <property type="entry name" value="Dimeric alpha+beta barrel"/>
    <property type="match status" value="1"/>
</dbReference>
<name>A0ABP4AJG0_9ACTN</name>
<dbReference type="InterPro" id="IPR011008">
    <property type="entry name" value="Dimeric_a/b-barrel"/>
</dbReference>
<dbReference type="Gene3D" id="3.30.70.1060">
    <property type="entry name" value="Dimeric alpha+beta barrel"/>
    <property type="match status" value="1"/>
</dbReference>
<evidence type="ECO:0000313" key="3">
    <source>
        <dbReference type="EMBL" id="GAA0937561.1"/>
    </source>
</evidence>
<comment type="similarity">
    <text evidence="1">Belongs to the YciI family.</text>
</comment>
<dbReference type="PANTHER" id="PTHR33606">
    <property type="entry name" value="PROTEIN YCII"/>
    <property type="match status" value="1"/>
</dbReference>
<protein>
    <submittedName>
        <fullName evidence="3">YciI family protein</fullName>
    </submittedName>
</protein>
<sequence length="186" mass="20125">MPYYVHGADQPDVLDGLIELSEAHWSYMDRFADRLILRGPTLSDDGEEHTGSVHVVDVADRAAAERFAYEEPYWSAGYYQPLTIARAVVLVDRPDDAPRALVTAEWEPADLTELAPSLLEDDRLSFVALLVEDDGSQSIGIVAAVAAAPSEAADVIRPAADGLTGGVAMTVTARRWQRGGRSQSDS</sequence>
<keyword evidence="4" id="KW-1185">Reference proteome</keyword>
<proteinExistence type="inferred from homology"/>
<evidence type="ECO:0000256" key="1">
    <source>
        <dbReference type="ARBA" id="ARBA00007689"/>
    </source>
</evidence>
<dbReference type="PANTHER" id="PTHR33606:SF3">
    <property type="entry name" value="PROTEIN YCII"/>
    <property type="match status" value="1"/>
</dbReference>
<dbReference type="Pfam" id="PF03795">
    <property type="entry name" value="YCII"/>
    <property type="match status" value="1"/>
</dbReference>
<comment type="caution">
    <text evidence="3">The sequence shown here is derived from an EMBL/GenBank/DDBJ whole genome shotgun (WGS) entry which is preliminary data.</text>
</comment>
<reference evidence="4" key="1">
    <citation type="journal article" date="2019" name="Int. J. Syst. Evol. Microbiol.">
        <title>The Global Catalogue of Microorganisms (GCM) 10K type strain sequencing project: providing services to taxonomists for standard genome sequencing and annotation.</title>
        <authorList>
            <consortium name="The Broad Institute Genomics Platform"/>
            <consortium name="The Broad Institute Genome Sequencing Center for Infectious Disease"/>
            <person name="Wu L."/>
            <person name="Ma J."/>
        </authorList>
    </citation>
    <scope>NUCLEOTIDE SEQUENCE [LARGE SCALE GENOMIC DNA]</scope>
    <source>
        <strain evidence="4">JCM 10977</strain>
    </source>
</reference>
<organism evidence="3 4">
    <name type="scientific">Kribbella koreensis</name>
    <dbReference type="NCBI Taxonomy" id="57909"/>
    <lineage>
        <taxon>Bacteria</taxon>
        <taxon>Bacillati</taxon>
        <taxon>Actinomycetota</taxon>
        <taxon>Actinomycetes</taxon>
        <taxon>Propionibacteriales</taxon>
        <taxon>Kribbellaceae</taxon>
        <taxon>Kribbella</taxon>
    </lineage>
</organism>
<dbReference type="InterPro" id="IPR051807">
    <property type="entry name" value="Sec-metab_biosynth-assoc"/>
</dbReference>
<dbReference type="InterPro" id="IPR005545">
    <property type="entry name" value="YCII"/>
</dbReference>
<gene>
    <name evidence="3" type="ORF">GCM10009554_25900</name>
</gene>
<dbReference type="EMBL" id="BAAAHK010000006">
    <property type="protein sequence ID" value="GAA0937561.1"/>
    <property type="molecule type" value="Genomic_DNA"/>
</dbReference>
<feature type="domain" description="YCII-related" evidence="2">
    <location>
        <begin position="1"/>
        <end position="84"/>
    </location>
</feature>